<evidence type="ECO:0000313" key="2">
    <source>
        <dbReference type="Proteomes" id="UP001230426"/>
    </source>
</evidence>
<keyword evidence="2" id="KW-1185">Reference proteome</keyword>
<accession>A0ABT9R6K2</accession>
<dbReference type="EMBL" id="JAUSRB010000002">
    <property type="protein sequence ID" value="MDP9864872.1"/>
    <property type="molecule type" value="Genomic_DNA"/>
</dbReference>
<gene>
    <name evidence="1" type="ORF">J2S55_004138</name>
</gene>
<protein>
    <submittedName>
        <fullName evidence="1">Uncharacterized protein</fullName>
    </submittedName>
</protein>
<comment type="caution">
    <text evidence="1">The sequence shown here is derived from an EMBL/GenBank/DDBJ whole genome shotgun (WGS) entry which is preliminary data.</text>
</comment>
<sequence>MRIYDQSGAVSAGCVAAAYVVVGGVDGSATGYALALPRLVGSTWPWPLRVNTGRMHEGNCVLEVNGSASAVPAARLARFDAAISRADDLAARQTLRFPFHVRTREVDTGANSGGLHDRPGRLNVDPLTRAVGARVATVAHVVQGRGDFSCTAGAARSPRCFTARIVLQRDCACSDHHYLCCLLRDPAGQASANLAAVPTSAPTLLDGVVPRDNLLATSQAPAPPSRLVEPRVRFQRLQPRLVHHLRGFFGIDASSRATHSRTTESARPGTPAYGLEPRRHLLAARQATAPPRRMSARVGLQWLHSRSPHHGGGLIVRDLSRHGGTIA</sequence>
<organism evidence="1 2">
    <name type="scientific">Streptosporangium brasiliense</name>
    <dbReference type="NCBI Taxonomy" id="47480"/>
    <lineage>
        <taxon>Bacteria</taxon>
        <taxon>Bacillati</taxon>
        <taxon>Actinomycetota</taxon>
        <taxon>Actinomycetes</taxon>
        <taxon>Streptosporangiales</taxon>
        <taxon>Streptosporangiaceae</taxon>
        <taxon>Streptosporangium</taxon>
    </lineage>
</organism>
<dbReference type="Proteomes" id="UP001230426">
    <property type="component" value="Unassembled WGS sequence"/>
</dbReference>
<proteinExistence type="predicted"/>
<name>A0ABT9R6K2_9ACTN</name>
<reference evidence="1 2" key="1">
    <citation type="submission" date="2023-07" db="EMBL/GenBank/DDBJ databases">
        <title>Sequencing the genomes of 1000 actinobacteria strains.</title>
        <authorList>
            <person name="Klenk H.-P."/>
        </authorList>
    </citation>
    <scope>NUCLEOTIDE SEQUENCE [LARGE SCALE GENOMIC DNA]</scope>
    <source>
        <strain evidence="1 2">DSM 44109</strain>
    </source>
</reference>
<evidence type="ECO:0000313" key="1">
    <source>
        <dbReference type="EMBL" id="MDP9864872.1"/>
    </source>
</evidence>